<evidence type="ECO:0000256" key="10">
    <source>
        <dbReference type="ARBA" id="ARBA00061391"/>
    </source>
</evidence>
<dbReference type="SMART" id="SM01362">
    <property type="entry name" value="DUF663"/>
    <property type="match status" value="1"/>
</dbReference>
<dbReference type="PANTHER" id="PTHR12858">
    <property type="entry name" value="RIBOSOME BIOGENESIS PROTEIN"/>
    <property type="match status" value="1"/>
</dbReference>
<feature type="region of interest" description="Disordered" evidence="12">
    <location>
        <begin position="218"/>
        <end position="238"/>
    </location>
</feature>
<keyword evidence="15" id="KW-1185">Reference proteome</keyword>
<evidence type="ECO:0000256" key="3">
    <source>
        <dbReference type="ARBA" id="ARBA00022553"/>
    </source>
</evidence>
<reference evidence="14" key="1">
    <citation type="submission" date="2021-02" db="EMBL/GenBank/DDBJ databases">
        <title>First Annotated Genome of the Yellow-green Alga Tribonema minus.</title>
        <authorList>
            <person name="Mahan K.M."/>
        </authorList>
    </citation>
    <scope>NUCLEOTIDE SEQUENCE</scope>
    <source>
        <strain evidence="14">UTEX B ZZ1240</strain>
    </source>
</reference>
<feature type="compositionally biased region" description="Acidic residues" evidence="12">
    <location>
        <begin position="635"/>
        <end position="647"/>
    </location>
</feature>
<dbReference type="GO" id="GO:0005525">
    <property type="term" value="F:GTP binding"/>
    <property type="evidence" value="ECO:0007669"/>
    <property type="project" value="UniProtKB-KW"/>
</dbReference>
<organism evidence="14 15">
    <name type="scientific">Tribonema minus</name>
    <dbReference type="NCBI Taxonomy" id="303371"/>
    <lineage>
        <taxon>Eukaryota</taxon>
        <taxon>Sar</taxon>
        <taxon>Stramenopiles</taxon>
        <taxon>Ochrophyta</taxon>
        <taxon>PX clade</taxon>
        <taxon>Xanthophyceae</taxon>
        <taxon>Tribonematales</taxon>
        <taxon>Tribonemataceae</taxon>
        <taxon>Tribonema</taxon>
    </lineage>
</organism>
<keyword evidence="2" id="KW-0690">Ribosome biogenesis</keyword>
<dbReference type="PANTHER" id="PTHR12858:SF2">
    <property type="entry name" value="RIBOSOME BIOGENESIS PROTEIN BMS1 HOMOLOG"/>
    <property type="match status" value="1"/>
</dbReference>
<dbReference type="GO" id="GO:0003924">
    <property type="term" value="F:GTPase activity"/>
    <property type="evidence" value="ECO:0007669"/>
    <property type="project" value="TreeGrafter"/>
</dbReference>
<keyword evidence="7" id="KW-0342">GTP-binding</keyword>
<sequence length="1186" mass="127958">MADALFLTKDTHKAHRVRKTGAKANKKKEKAFSVANVGRTKRNVQRNLDIAQRKEVVPQIDRAAEAVAAPPVMVVVMGPKGSGKSTLIRSLVKYYSNRNLTKVLGPITVVSGKKRRLTFFECPSDDTCSMIDLAKVADLVLLMVDASFGFEMETFEFLNVLQIHGFPKVMGVLTHLDQFSNAKALRKTRKRLKARFWTEIYQGAKMFYLSGVLGGPKPGGSGEEGGGGGPQRTGLGKYPKGEIRNMCLHISRVKFRPLVWRNTHPYVVIDRYEDVTDPADVQEDPACDRDVTVYGYVRGTHLKPGMRVHVIGAGDYSMSEVSLLPDPCPLPEAPEERAAGAKGGARKRTSLNSKQTLLYAPMADVGSVRIDADAVYIDVGSKPLYTRRHMLELGGGAGGDEEGEEGDSEGDGSDAGEAVELLRSLQDVRGGVDQKMGESRLQLFKGGRAVRAGDVVSSSDHDSDGDDDQSEEEEAGGAAGSDGDGGGSTDGEETEDDDSGSGGGSSDGDSSSDDDESDSESAADGAVRWKSGMAAKAAARFLEREQTNINLMEAVYGSSSAAGGGAAQGGANGDGGGGSDESGDEELFRVKRPVAGAKGQDEQAQLQRERIESLRNKFVTGDWGKANGSAGSDGGGDDDVAMGDFEDLLTGAKFGPNGEVLSDESDSEGGSESEGDDQGGLTAEERVAREREKVAQAKAKVMATRGDDDDDGAEGDGEQGDKEGGNGSDTESVKAFLQEAKRLREEQIGKNRAEFAEEGVASRIQLEGHRQGCYVRIKLRGLPSEFVLNFKPERPVVVGGLASHETSLGLVRCRVKRHRWHGRVLKSNDPLVFSLGWRRFQSMPLYAMEDESAHRHRFLKYTPEHMHCECVFYGPVCPPGTGLLAFQSLKEGGTGFRVSLTGTVLELDASFSVVKKLKLVGHPDKVHKKTAFIKGMFSSDLEVARFEGASLKTVSGIRGQIKKAAGSGKKGSGGNSEGGRGRFRATFEDKILMSDTVICRLWAPVESKRYYNPVTSLLDGGGGGWQGMRTTAMLRREQALPVPVNKDSLYKPIERRPRKFNPMPVPKSLQAALPFKSKPKDRKALSKGARKGYLKSRAVVLEPQERKKAALMAALGTIRNEKVAIRRAANARRRAEHEKKQAKVVEAFADVKAAERKRKFRDMGQKEAARAAKAARTSGKGKGRDD</sequence>
<dbReference type="InterPro" id="IPR037875">
    <property type="entry name" value="Bms1_N"/>
</dbReference>
<dbReference type="GO" id="GO:0034511">
    <property type="term" value="F:U3 snoRNA binding"/>
    <property type="evidence" value="ECO:0007669"/>
    <property type="project" value="TreeGrafter"/>
</dbReference>
<feature type="coiled-coil region" evidence="11">
    <location>
        <begin position="1118"/>
        <end position="1145"/>
    </location>
</feature>
<comment type="catalytic activity">
    <reaction evidence="9">
        <text>GTP + H2O = GDP + phosphate + H(+)</text>
        <dbReference type="Rhea" id="RHEA:19669"/>
        <dbReference type="ChEBI" id="CHEBI:15377"/>
        <dbReference type="ChEBI" id="CHEBI:15378"/>
        <dbReference type="ChEBI" id="CHEBI:37565"/>
        <dbReference type="ChEBI" id="CHEBI:43474"/>
        <dbReference type="ChEBI" id="CHEBI:58189"/>
    </reaction>
    <physiologicalReaction direction="left-to-right" evidence="9">
        <dbReference type="Rhea" id="RHEA:19670"/>
    </physiologicalReaction>
</comment>
<evidence type="ECO:0000256" key="1">
    <source>
        <dbReference type="ARBA" id="ARBA00004604"/>
    </source>
</evidence>
<dbReference type="AlphaFoldDB" id="A0A835YHK8"/>
<feature type="compositionally biased region" description="Acidic residues" evidence="12">
    <location>
        <begin position="399"/>
        <end position="414"/>
    </location>
</feature>
<dbReference type="GO" id="GO:0030686">
    <property type="term" value="C:90S preribosome"/>
    <property type="evidence" value="ECO:0007669"/>
    <property type="project" value="TreeGrafter"/>
</dbReference>
<evidence type="ECO:0000256" key="8">
    <source>
        <dbReference type="ARBA" id="ARBA00023242"/>
    </source>
</evidence>
<evidence type="ECO:0000256" key="5">
    <source>
        <dbReference type="ARBA" id="ARBA00022801"/>
    </source>
</evidence>
<comment type="subcellular location">
    <subcellularLocation>
        <location evidence="1">Nucleus</location>
        <location evidence="1">Nucleolus</location>
    </subcellularLocation>
</comment>
<feature type="compositionally biased region" description="Basic and acidic residues" evidence="12">
    <location>
        <begin position="683"/>
        <end position="695"/>
    </location>
</feature>
<dbReference type="SUPFAM" id="SSF52540">
    <property type="entry name" value="P-loop containing nucleoside triphosphate hydrolases"/>
    <property type="match status" value="1"/>
</dbReference>
<dbReference type="GO" id="GO:0000479">
    <property type="term" value="P:endonucleolytic cleavage of tricistronic rRNA transcript (SSU-rRNA, 5.8S rRNA, LSU-rRNA)"/>
    <property type="evidence" value="ECO:0007669"/>
    <property type="project" value="TreeGrafter"/>
</dbReference>
<feature type="compositionally biased region" description="Acidic residues" evidence="12">
    <location>
        <begin position="490"/>
        <end position="499"/>
    </location>
</feature>
<dbReference type="EMBL" id="JAFCMP010000549">
    <property type="protein sequence ID" value="KAG5175472.1"/>
    <property type="molecule type" value="Genomic_DNA"/>
</dbReference>
<dbReference type="Gene3D" id="3.40.50.300">
    <property type="entry name" value="P-loop containing nucleotide triphosphate hydrolases"/>
    <property type="match status" value="1"/>
</dbReference>
<evidence type="ECO:0000256" key="11">
    <source>
        <dbReference type="SAM" id="Coils"/>
    </source>
</evidence>
<keyword evidence="4" id="KW-0547">Nucleotide-binding</keyword>
<evidence type="ECO:0000259" key="13">
    <source>
        <dbReference type="PROSITE" id="PS51714"/>
    </source>
</evidence>
<feature type="region of interest" description="Disordered" evidence="12">
    <location>
        <begin position="559"/>
        <end position="732"/>
    </location>
</feature>
<keyword evidence="5" id="KW-0378">Hydrolase</keyword>
<proteinExistence type="inferred from homology"/>
<dbReference type="OrthoDB" id="10260897at2759"/>
<feature type="region of interest" description="Disordered" evidence="12">
    <location>
        <begin position="1156"/>
        <end position="1186"/>
    </location>
</feature>
<evidence type="ECO:0000256" key="9">
    <source>
        <dbReference type="ARBA" id="ARBA00049117"/>
    </source>
</evidence>
<feature type="compositionally biased region" description="Acidic residues" evidence="12">
    <location>
        <begin position="510"/>
        <end position="521"/>
    </location>
</feature>
<feature type="compositionally biased region" description="Gly residues" evidence="12">
    <location>
        <begin position="477"/>
        <end position="489"/>
    </location>
</feature>
<dbReference type="InterPro" id="IPR030387">
    <property type="entry name" value="G_Bms1/Tsr1_dom"/>
</dbReference>
<evidence type="ECO:0000256" key="7">
    <source>
        <dbReference type="ARBA" id="ARBA00023134"/>
    </source>
</evidence>
<keyword evidence="11" id="KW-0175">Coiled coil</keyword>
<evidence type="ECO:0000256" key="2">
    <source>
        <dbReference type="ARBA" id="ARBA00022517"/>
    </source>
</evidence>
<dbReference type="InterPro" id="IPR012948">
    <property type="entry name" value="AARP2CN"/>
</dbReference>
<dbReference type="GO" id="GO:0005524">
    <property type="term" value="F:ATP binding"/>
    <property type="evidence" value="ECO:0007669"/>
    <property type="project" value="UniProtKB-KW"/>
</dbReference>
<dbReference type="Pfam" id="PF08142">
    <property type="entry name" value="AARP2CN"/>
    <property type="match status" value="1"/>
</dbReference>
<keyword evidence="6" id="KW-0067">ATP-binding</keyword>
<dbReference type="InterPro" id="IPR027417">
    <property type="entry name" value="P-loop_NTPase"/>
</dbReference>
<comment type="similarity">
    <text evidence="10">Belongs to the TRAFAC class translation factor GTPase superfamily. Bms1-like GTPase family. BMS1 subfamily.</text>
</comment>
<dbReference type="PROSITE" id="PS51714">
    <property type="entry name" value="G_BMS1"/>
    <property type="match status" value="1"/>
</dbReference>
<feature type="domain" description="Bms1-type G" evidence="13">
    <location>
        <begin position="69"/>
        <end position="240"/>
    </location>
</feature>
<keyword evidence="3" id="KW-0597">Phosphoprotein</keyword>
<keyword evidence="8" id="KW-0539">Nucleus</keyword>
<dbReference type="Proteomes" id="UP000664859">
    <property type="component" value="Unassembled WGS sequence"/>
</dbReference>
<feature type="compositionally biased region" description="Gly residues" evidence="12">
    <location>
        <begin position="218"/>
        <end position="231"/>
    </location>
</feature>
<feature type="region of interest" description="Disordered" evidence="12">
    <location>
        <begin position="393"/>
        <end position="415"/>
    </location>
</feature>
<feature type="compositionally biased region" description="Basic and acidic residues" evidence="12">
    <location>
        <begin position="1161"/>
        <end position="1170"/>
    </location>
</feature>
<gene>
    <name evidence="14" type="ORF">JKP88DRAFT_338529</name>
</gene>
<name>A0A835YHK8_9STRA</name>
<feature type="compositionally biased region" description="Acidic residues" evidence="12">
    <location>
        <begin position="463"/>
        <end position="475"/>
    </location>
</feature>
<feature type="compositionally biased region" description="Acidic residues" evidence="12">
    <location>
        <begin position="707"/>
        <end position="718"/>
    </location>
</feature>
<dbReference type="SMART" id="SM00785">
    <property type="entry name" value="AARP2CN"/>
    <property type="match status" value="1"/>
</dbReference>
<dbReference type="GO" id="GO:0000462">
    <property type="term" value="P:maturation of SSU-rRNA from tricistronic rRNA transcript (SSU-rRNA, 5.8S rRNA, LSU-rRNA)"/>
    <property type="evidence" value="ECO:0007669"/>
    <property type="project" value="TreeGrafter"/>
</dbReference>
<dbReference type="GO" id="GO:0005654">
    <property type="term" value="C:nucleoplasm"/>
    <property type="evidence" value="ECO:0007669"/>
    <property type="project" value="UniProtKB-ARBA"/>
</dbReference>
<dbReference type="InterPro" id="IPR039761">
    <property type="entry name" value="Bms1/Tsr1"/>
</dbReference>
<evidence type="ECO:0000313" key="14">
    <source>
        <dbReference type="EMBL" id="KAG5175472.1"/>
    </source>
</evidence>
<feature type="compositionally biased region" description="Acidic residues" evidence="12">
    <location>
        <begin position="661"/>
        <end position="677"/>
    </location>
</feature>
<evidence type="ECO:0000256" key="4">
    <source>
        <dbReference type="ARBA" id="ARBA00022741"/>
    </source>
</evidence>
<evidence type="ECO:0000256" key="6">
    <source>
        <dbReference type="ARBA" id="ARBA00022840"/>
    </source>
</evidence>
<evidence type="ECO:0000313" key="15">
    <source>
        <dbReference type="Proteomes" id="UP000664859"/>
    </source>
</evidence>
<protein>
    <submittedName>
        <fullName evidence="14">Ribosome biogenesis protein BMS1</fullName>
    </submittedName>
</protein>
<accession>A0A835YHK8</accession>
<dbReference type="InterPro" id="IPR007034">
    <property type="entry name" value="BMS1_TSR1_C"/>
</dbReference>
<feature type="compositionally biased region" description="Gly residues" evidence="12">
    <location>
        <begin position="562"/>
        <end position="580"/>
    </location>
</feature>
<dbReference type="FunFam" id="3.40.50.300:FF:000105">
    <property type="entry name" value="BMS1 ribosome biogenesis factor"/>
    <property type="match status" value="1"/>
</dbReference>
<feature type="region of interest" description="Disordered" evidence="12">
    <location>
        <begin position="452"/>
        <end position="529"/>
    </location>
</feature>
<evidence type="ECO:0000256" key="12">
    <source>
        <dbReference type="SAM" id="MobiDB-lite"/>
    </source>
</evidence>
<dbReference type="CDD" id="cd01882">
    <property type="entry name" value="BMS1"/>
    <property type="match status" value="1"/>
</dbReference>
<dbReference type="GO" id="GO:0032040">
    <property type="term" value="C:small-subunit processome"/>
    <property type="evidence" value="ECO:0007669"/>
    <property type="project" value="UniProtKB-ARBA"/>
</dbReference>
<comment type="caution">
    <text evidence="14">The sequence shown here is derived from an EMBL/GenBank/DDBJ whole genome shotgun (WGS) entry which is preliminary data.</text>
</comment>
<dbReference type="Pfam" id="PF04950">
    <property type="entry name" value="RIBIOP_C"/>
    <property type="match status" value="1"/>
</dbReference>